<dbReference type="AlphaFoldDB" id="A0A8H5BF26"/>
<comment type="caution">
    <text evidence="1">The sequence shown here is derived from an EMBL/GenBank/DDBJ whole genome shotgun (WGS) entry which is preliminary data.</text>
</comment>
<dbReference type="OrthoDB" id="27298at2759"/>
<reference evidence="1 2" key="1">
    <citation type="journal article" date="2020" name="ISME J.">
        <title>Uncovering the hidden diversity of litter-decomposition mechanisms in mushroom-forming fungi.</title>
        <authorList>
            <person name="Floudas D."/>
            <person name="Bentzer J."/>
            <person name="Ahren D."/>
            <person name="Johansson T."/>
            <person name="Persson P."/>
            <person name="Tunlid A."/>
        </authorList>
    </citation>
    <scope>NUCLEOTIDE SEQUENCE [LARGE SCALE GENOMIC DNA]</scope>
    <source>
        <strain evidence="1 2">CBS 101986</strain>
    </source>
</reference>
<dbReference type="Proteomes" id="UP000567179">
    <property type="component" value="Unassembled WGS sequence"/>
</dbReference>
<evidence type="ECO:0000313" key="1">
    <source>
        <dbReference type="EMBL" id="KAF5321736.1"/>
    </source>
</evidence>
<proteinExistence type="predicted"/>
<gene>
    <name evidence="1" type="ORF">D9619_002247</name>
</gene>
<dbReference type="InterPro" id="IPR027408">
    <property type="entry name" value="PNPase/RNase_PH_dom_sf"/>
</dbReference>
<sequence length="151" mass="16585">MISKRHSRLFVSDSFHERISSVFQIPSAIVDPSNKPVANCVFRTIFPTLVRFAYKLVDGFVNKASFEIVGRPPVKTFALARQPPLYSPPTSGPIEVRPANELPNKASFEVLVRPLANIFATDARATASTLAALEPSLLLAKDPRTLVQLVV</sequence>
<organism evidence="1 2">
    <name type="scientific">Psilocybe cf. subviscida</name>
    <dbReference type="NCBI Taxonomy" id="2480587"/>
    <lineage>
        <taxon>Eukaryota</taxon>
        <taxon>Fungi</taxon>
        <taxon>Dikarya</taxon>
        <taxon>Basidiomycota</taxon>
        <taxon>Agaricomycotina</taxon>
        <taxon>Agaricomycetes</taxon>
        <taxon>Agaricomycetidae</taxon>
        <taxon>Agaricales</taxon>
        <taxon>Agaricineae</taxon>
        <taxon>Strophariaceae</taxon>
        <taxon>Psilocybe</taxon>
    </lineage>
</organism>
<keyword evidence="2" id="KW-1185">Reference proteome</keyword>
<name>A0A8H5BF26_9AGAR</name>
<accession>A0A8H5BF26</accession>
<evidence type="ECO:0000313" key="2">
    <source>
        <dbReference type="Proteomes" id="UP000567179"/>
    </source>
</evidence>
<dbReference type="Gene3D" id="3.30.230.70">
    <property type="entry name" value="GHMP Kinase, N-terminal domain"/>
    <property type="match status" value="1"/>
</dbReference>
<dbReference type="EMBL" id="JAACJJ010000028">
    <property type="protein sequence ID" value="KAF5321736.1"/>
    <property type="molecule type" value="Genomic_DNA"/>
</dbReference>
<protein>
    <submittedName>
        <fullName evidence="1">Uncharacterized protein</fullName>
    </submittedName>
</protein>